<evidence type="ECO:0000259" key="1">
    <source>
        <dbReference type="PROSITE" id="PS50105"/>
    </source>
</evidence>
<evidence type="ECO:0000313" key="3">
    <source>
        <dbReference type="Proteomes" id="UP000245383"/>
    </source>
</evidence>
<dbReference type="EMBL" id="MBFR01000444">
    <property type="protein sequence ID" value="PVU87806.1"/>
    <property type="molecule type" value="Genomic_DNA"/>
</dbReference>
<dbReference type="AlphaFoldDB" id="A0A2T9Y644"/>
<protein>
    <recommendedName>
        <fullName evidence="1">SAM domain-containing protein</fullName>
    </recommendedName>
</protein>
<comment type="caution">
    <text evidence="2">The sequence shown here is derived from an EMBL/GenBank/DDBJ whole genome shotgun (WGS) entry which is preliminary data.</text>
</comment>
<dbReference type="Gene3D" id="1.10.150.50">
    <property type="entry name" value="Transcription Factor, Ets-1"/>
    <property type="match status" value="1"/>
</dbReference>
<proteinExistence type="predicted"/>
<dbReference type="PROSITE" id="PS50105">
    <property type="entry name" value="SAM_DOMAIN"/>
    <property type="match status" value="1"/>
</dbReference>
<dbReference type="InterPro" id="IPR001660">
    <property type="entry name" value="SAM"/>
</dbReference>
<dbReference type="OrthoDB" id="73680at2759"/>
<dbReference type="InterPro" id="IPR013761">
    <property type="entry name" value="SAM/pointed_sf"/>
</dbReference>
<dbReference type="STRING" id="133385.A0A2T9Y644"/>
<dbReference type="Pfam" id="PF00536">
    <property type="entry name" value="SAM_1"/>
    <property type="match status" value="1"/>
</dbReference>
<name>A0A2T9Y644_9FUNG</name>
<dbReference type="SUPFAM" id="SSF47769">
    <property type="entry name" value="SAM/Pointed domain"/>
    <property type="match status" value="1"/>
</dbReference>
<keyword evidence="3" id="KW-1185">Reference proteome</keyword>
<dbReference type="Proteomes" id="UP000245383">
    <property type="component" value="Unassembled WGS sequence"/>
</dbReference>
<gene>
    <name evidence="2" type="ORF">BB561_006170</name>
</gene>
<evidence type="ECO:0000313" key="2">
    <source>
        <dbReference type="EMBL" id="PVU87806.1"/>
    </source>
</evidence>
<sequence>MNEYSQAKGAPYRRVSEGNRLNIISSNPVEWNVEEVCNWFASQPRLADLAPFIKMHCLDGHILLNYVSNTVLRDELGITAFGQRVRLLEALEALKWKSSIDRHGK</sequence>
<feature type="domain" description="SAM" evidence="1">
    <location>
        <begin position="31"/>
        <end position="97"/>
    </location>
</feature>
<accession>A0A2T9Y644</accession>
<reference evidence="2 3" key="1">
    <citation type="journal article" date="2018" name="MBio">
        <title>Comparative Genomics Reveals the Core Gene Toolbox for the Fungus-Insect Symbiosis.</title>
        <authorList>
            <person name="Wang Y."/>
            <person name="Stata M."/>
            <person name="Wang W."/>
            <person name="Stajich J.E."/>
            <person name="White M.M."/>
            <person name="Moncalvo J.M."/>
        </authorList>
    </citation>
    <scope>NUCLEOTIDE SEQUENCE [LARGE SCALE GENOMIC DNA]</scope>
    <source>
        <strain evidence="2 3">SWE-8-4</strain>
    </source>
</reference>
<organism evidence="2 3">
    <name type="scientific">Smittium simulii</name>
    <dbReference type="NCBI Taxonomy" id="133385"/>
    <lineage>
        <taxon>Eukaryota</taxon>
        <taxon>Fungi</taxon>
        <taxon>Fungi incertae sedis</taxon>
        <taxon>Zoopagomycota</taxon>
        <taxon>Kickxellomycotina</taxon>
        <taxon>Harpellomycetes</taxon>
        <taxon>Harpellales</taxon>
        <taxon>Legeriomycetaceae</taxon>
        <taxon>Smittium</taxon>
    </lineage>
</organism>